<dbReference type="CDD" id="cd00067">
    <property type="entry name" value="GAL4"/>
    <property type="match status" value="1"/>
</dbReference>
<evidence type="ECO:0000256" key="7">
    <source>
        <dbReference type="SAM" id="MobiDB-lite"/>
    </source>
</evidence>
<evidence type="ECO:0000256" key="3">
    <source>
        <dbReference type="ARBA" id="ARBA00023015"/>
    </source>
</evidence>
<evidence type="ECO:0000256" key="2">
    <source>
        <dbReference type="ARBA" id="ARBA00022723"/>
    </source>
</evidence>
<keyword evidence="2" id="KW-0479">Metal-binding</keyword>
<dbReference type="SMART" id="SM00066">
    <property type="entry name" value="GAL4"/>
    <property type="match status" value="1"/>
</dbReference>
<dbReference type="PANTHER" id="PTHR31001">
    <property type="entry name" value="UNCHARACTERIZED TRANSCRIPTIONAL REGULATORY PROTEIN"/>
    <property type="match status" value="1"/>
</dbReference>
<keyword evidence="6" id="KW-0539">Nucleus</keyword>
<dbReference type="Pfam" id="PF00172">
    <property type="entry name" value="Zn_clus"/>
    <property type="match status" value="1"/>
</dbReference>
<evidence type="ECO:0000256" key="6">
    <source>
        <dbReference type="ARBA" id="ARBA00023242"/>
    </source>
</evidence>
<dbReference type="InterPro" id="IPR050613">
    <property type="entry name" value="Sec_Metabolite_Reg"/>
</dbReference>
<dbReference type="Pfam" id="PF04082">
    <property type="entry name" value="Fungal_trans"/>
    <property type="match status" value="1"/>
</dbReference>
<dbReference type="InterPro" id="IPR001138">
    <property type="entry name" value="Zn2Cys6_DnaBD"/>
</dbReference>
<evidence type="ECO:0000256" key="1">
    <source>
        <dbReference type="ARBA" id="ARBA00004123"/>
    </source>
</evidence>
<dbReference type="InterPro" id="IPR036864">
    <property type="entry name" value="Zn2-C6_fun-type_DNA-bd_sf"/>
</dbReference>
<dbReference type="GO" id="GO:0006351">
    <property type="term" value="P:DNA-templated transcription"/>
    <property type="evidence" value="ECO:0007669"/>
    <property type="project" value="InterPro"/>
</dbReference>
<evidence type="ECO:0000313" key="10">
    <source>
        <dbReference type="Proteomes" id="UP000326565"/>
    </source>
</evidence>
<dbReference type="InterPro" id="IPR007219">
    <property type="entry name" value="XnlR_reg_dom"/>
</dbReference>
<proteinExistence type="predicted"/>
<dbReference type="CDD" id="cd12148">
    <property type="entry name" value="fungal_TF_MHR"/>
    <property type="match status" value="1"/>
</dbReference>
<evidence type="ECO:0000313" key="9">
    <source>
        <dbReference type="EMBL" id="KAB8075093.1"/>
    </source>
</evidence>
<dbReference type="GO" id="GO:0000981">
    <property type="term" value="F:DNA-binding transcription factor activity, RNA polymerase II-specific"/>
    <property type="evidence" value="ECO:0007669"/>
    <property type="project" value="InterPro"/>
</dbReference>
<dbReference type="GO" id="GO:0005634">
    <property type="term" value="C:nucleus"/>
    <property type="evidence" value="ECO:0007669"/>
    <property type="project" value="UniProtKB-SubCell"/>
</dbReference>
<keyword evidence="4" id="KW-0238">DNA-binding</keyword>
<dbReference type="AlphaFoldDB" id="A0A5N5X2R6"/>
<sequence>MERSCMQCHQRKVRCSKTLPCSACVRLGARCHYPPADTHAHRARRVQKATITDRVAQLERGLAVLAEGAVIQPPNNNNRRDTPVAFLPEPPASPGQRQELLLQDGLSTRYINESFLYHILEKERGLHKVIGTPRDTDEPISGFRPEGLLSRARRPASDENNLELTRWQSTQLWQIYQSNVDPVVKILHLPTAEPRIYSTMNEGGPADCKALLFVIYFAAVTSLCATDAANILGRDKRSALLGFQARIETALIDAACFDAPSILSLQALAIYLTCLRAHSTSRSGWIINGVLIRSALAIGLHRDGTHFNLTPLEAELRRRLWWQILILDYRAAEDHGLAVHGFGSRADTRLPLHVDDSDLSPELRILPGPRAKWTEMSLFLLTSEIGIAIQKFHNATPTQPLESAQRLQTVHDLTAYIEGAYLRHCNINIPIQKVAWLSTRSLLAKFEFIIHQQGLNNEQPHELVSLTAEHTLLAACLCLEQSLELQTDDLLRGFRWLFASYNQFHCLTYILWHLCAQPSGPHVMRAWKVVDLIFDVTESDLSRPDPGPIWKVLQHLREKATQRRQTETTSSPTRDAGPSEDVTLERRSGEEPPLQEFDVSLGGPRDILAPDIDPSSLSEWINLSETLGIFQFDS</sequence>
<protein>
    <submittedName>
        <fullName evidence="9">Fungal-specific transcription factor domain-containing protein</fullName>
    </submittedName>
</protein>
<dbReference type="GO" id="GO:0008270">
    <property type="term" value="F:zinc ion binding"/>
    <property type="evidence" value="ECO:0007669"/>
    <property type="project" value="InterPro"/>
</dbReference>
<accession>A0A5N5X2R6</accession>
<comment type="subcellular location">
    <subcellularLocation>
        <location evidence="1">Nucleus</location>
    </subcellularLocation>
</comment>
<dbReference type="Proteomes" id="UP000326565">
    <property type="component" value="Unassembled WGS sequence"/>
</dbReference>
<dbReference type="SMART" id="SM00906">
    <property type="entry name" value="Fungal_trans"/>
    <property type="match status" value="1"/>
</dbReference>
<evidence type="ECO:0000256" key="5">
    <source>
        <dbReference type="ARBA" id="ARBA00023163"/>
    </source>
</evidence>
<dbReference type="PROSITE" id="PS00463">
    <property type="entry name" value="ZN2_CY6_FUNGAL_1"/>
    <property type="match status" value="1"/>
</dbReference>
<evidence type="ECO:0000259" key="8">
    <source>
        <dbReference type="PROSITE" id="PS50048"/>
    </source>
</evidence>
<keyword evidence="10" id="KW-1185">Reference proteome</keyword>
<feature type="domain" description="Zn(2)-C6 fungal-type" evidence="8">
    <location>
        <begin position="4"/>
        <end position="33"/>
    </location>
</feature>
<keyword evidence="5" id="KW-0804">Transcription</keyword>
<gene>
    <name evidence="9" type="ORF">BDV29DRAFT_172470</name>
</gene>
<dbReference type="GO" id="GO:0003677">
    <property type="term" value="F:DNA binding"/>
    <property type="evidence" value="ECO:0007669"/>
    <property type="project" value="UniProtKB-KW"/>
</dbReference>
<evidence type="ECO:0000256" key="4">
    <source>
        <dbReference type="ARBA" id="ARBA00023125"/>
    </source>
</evidence>
<organism evidence="9 10">
    <name type="scientific">Aspergillus leporis</name>
    <dbReference type="NCBI Taxonomy" id="41062"/>
    <lineage>
        <taxon>Eukaryota</taxon>
        <taxon>Fungi</taxon>
        <taxon>Dikarya</taxon>
        <taxon>Ascomycota</taxon>
        <taxon>Pezizomycotina</taxon>
        <taxon>Eurotiomycetes</taxon>
        <taxon>Eurotiomycetidae</taxon>
        <taxon>Eurotiales</taxon>
        <taxon>Aspergillaceae</taxon>
        <taxon>Aspergillus</taxon>
        <taxon>Aspergillus subgen. Circumdati</taxon>
    </lineage>
</organism>
<dbReference type="SUPFAM" id="SSF57701">
    <property type="entry name" value="Zn2/Cys6 DNA-binding domain"/>
    <property type="match status" value="1"/>
</dbReference>
<dbReference type="OrthoDB" id="2789670at2759"/>
<dbReference type="PROSITE" id="PS50048">
    <property type="entry name" value="ZN2_CY6_FUNGAL_2"/>
    <property type="match status" value="1"/>
</dbReference>
<name>A0A5N5X2R6_9EURO</name>
<dbReference type="EMBL" id="ML732199">
    <property type="protein sequence ID" value="KAB8075093.1"/>
    <property type="molecule type" value="Genomic_DNA"/>
</dbReference>
<dbReference type="PANTHER" id="PTHR31001:SF57">
    <property type="entry name" value="ZN(II)2CYS6 TRANSCRIPTION FACTOR (EUROFUNG)"/>
    <property type="match status" value="1"/>
</dbReference>
<reference evidence="9 10" key="1">
    <citation type="submission" date="2019-04" db="EMBL/GenBank/DDBJ databases">
        <title>Friends and foes A comparative genomics study of 23 Aspergillus species from section Flavi.</title>
        <authorList>
            <consortium name="DOE Joint Genome Institute"/>
            <person name="Kjaerbolling I."/>
            <person name="Vesth T."/>
            <person name="Frisvad J.C."/>
            <person name="Nybo J.L."/>
            <person name="Theobald S."/>
            <person name="Kildgaard S."/>
            <person name="Isbrandt T."/>
            <person name="Kuo A."/>
            <person name="Sato A."/>
            <person name="Lyhne E.K."/>
            <person name="Kogle M.E."/>
            <person name="Wiebenga A."/>
            <person name="Kun R.S."/>
            <person name="Lubbers R.J."/>
            <person name="Makela M.R."/>
            <person name="Barry K."/>
            <person name="Chovatia M."/>
            <person name="Clum A."/>
            <person name="Daum C."/>
            <person name="Haridas S."/>
            <person name="He G."/>
            <person name="LaButti K."/>
            <person name="Lipzen A."/>
            <person name="Mondo S."/>
            <person name="Riley R."/>
            <person name="Salamov A."/>
            <person name="Simmons B.A."/>
            <person name="Magnuson J.K."/>
            <person name="Henrissat B."/>
            <person name="Mortensen U.H."/>
            <person name="Larsen T.O."/>
            <person name="Devries R.P."/>
            <person name="Grigoriev I.V."/>
            <person name="Machida M."/>
            <person name="Baker S.E."/>
            <person name="Andersen M.R."/>
        </authorList>
    </citation>
    <scope>NUCLEOTIDE SEQUENCE [LARGE SCALE GENOMIC DNA]</scope>
    <source>
        <strain evidence="9 10">CBS 151.66</strain>
    </source>
</reference>
<dbReference type="GO" id="GO:0009893">
    <property type="term" value="P:positive regulation of metabolic process"/>
    <property type="evidence" value="ECO:0007669"/>
    <property type="project" value="UniProtKB-ARBA"/>
</dbReference>
<feature type="region of interest" description="Disordered" evidence="7">
    <location>
        <begin position="560"/>
        <end position="605"/>
    </location>
</feature>
<keyword evidence="3" id="KW-0805">Transcription regulation</keyword>
<dbReference type="Gene3D" id="4.10.240.10">
    <property type="entry name" value="Zn(2)-C6 fungal-type DNA-binding domain"/>
    <property type="match status" value="1"/>
</dbReference>